<evidence type="ECO:0000313" key="2">
    <source>
        <dbReference type="EMBL" id="MBB1262240.1"/>
    </source>
</evidence>
<reference evidence="3 4" key="1">
    <citation type="submission" date="2019-10" db="EMBL/GenBank/DDBJ databases">
        <title>Streptomyces sp. nov., a novel actinobacterium isolated from alkaline environment.</title>
        <authorList>
            <person name="Golinska P."/>
        </authorList>
    </citation>
    <scope>NUCLEOTIDE SEQUENCE [LARGE SCALE GENOMIC DNA]</scope>
    <source>
        <strain evidence="3 4">OF1</strain>
    </source>
</reference>
<keyword evidence="4" id="KW-1185">Reference proteome</keyword>
<evidence type="ECO:0000313" key="3">
    <source>
        <dbReference type="EMBL" id="MQS04907.1"/>
    </source>
</evidence>
<evidence type="ECO:0000313" key="6">
    <source>
        <dbReference type="Proteomes" id="UP000525686"/>
    </source>
</evidence>
<comment type="caution">
    <text evidence="3">The sequence shown here is derived from an EMBL/GenBank/DDBJ whole genome shotgun (WGS) entry which is preliminary data.</text>
</comment>
<dbReference type="Proteomes" id="UP000517765">
    <property type="component" value="Unassembled WGS sequence"/>
</dbReference>
<organism evidence="3 4">
    <name type="scientific">Streptomyces alkaliterrae</name>
    <dbReference type="NCBI Taxonomy" id="2213162"/>
    <lineage>
        <taxon>Bacteria</taxon>
        <taxon>Bacillati</taxon>
        <taxon>Actinomycetota</taxon>
        <taxon>Actinomycetes</taxon>
        <taxon>Kitasatosporales</taxon>
        <taxon>Streptomycetaceae</taxon>
        <taxon>Streptomyces</taxon>
    </lineage>
</organism>
<protein>
    <submittedName>
        <fullName evidence="3">Uncharacterized protein</fullName>
    </submittedName>
</protein>
<evidence type="ECO:0000313" key="5">
    <source>
        <dbReference type="Proteomes" id="UP000517765"/>
    </source>
</evidence>
<accession>A0A5P0YZB3</accession>
<dbReference type="EMBL" id="JABJXA010000286">
    <property type="protein sequence ID" value="MBB1262240.1"/>
    <property type="molecule type" value="Genomic_DNA"/>
</dbReference>
<dbReference type="OrthoDB" id="4350535at2"/>
<reference evidence="1" key="3">
    <citation type="journal article" name="Syst. Appl. Microbiol.">
        <title>Streptomyces alkaliterrae sp. nov., isolated from an alkaline soil, and emended descriptions of Streptomyces alkaliphilus, Streptomyces calidiresistens and Streptomyces durbertensis.</title>
        <authorList>
            <person name="Swiecimska M."/>
            <person name="Golinska P."/>
            <person name="Nouioui I."/>
            <person name="Wypij M."/>
            <person name="Rai M."/>
            <person name="Sangal V."/>
            <person name="Goodfellow M."/>
        </authorList>
    </citation>
    <scope>NUCLEOTIDE SEQUENCE</scope>
    <source>
        <strain evidence="1">OF3</strain>
        <strain evidence="2">OF8</strain>
    </source>
</reference>
<sequence>MPSPVDGDERPTWELVTVPGRMGLETVDILRLGGGVGPVLHDLTGDTVGFLVEAGTGARWNLLGSVCVPLRGWRRLAAVPPLPGASWLVAPDAAQGETTDSARLRRALADAARTLAAVHALGTPTHHTD</sequence>
<evidence type="ECO:0000313" key="1">
    <source>
        <dbReference type="EMBL" id="MBB1256463.1"/>
    </source>
</evidence>
<reference evidence="5 6" key="2">
    <citation type="submission" date="2020-05" db="EMBL/GenBank/DDBJ databases">
        <title>Classification of alakaliphilic streptomycetes isolated from an alkaline soil next to Lonar Crater, India and a proposal for the recognition of Streptomyces alkaliterrae sp. nov.</title>
        <authorList>
            <person name="Golinska P."/>
        </authorList>
    </citation>
    <scope>NUCLEOTIDE SEQUENCE [LARGE SCALE GENOMIC DNA]</scope>
    <source>
        <strain evidence="6">OF3</strain>
        <strain evidence="5">OF8</strain>
    </source>
</reference>
<dbReference type="AlphaFoldDB" id="A0A5P0YZB3"/>
<proteinExistence type="predicted"/>
<dbReference type="Proteomes" id="UP000320857">
    <property type="component" value="Unassembled WGS sequence"/>
</dbReference>
<dbReference type="EMBL" id="VJYK02000380">
    <property type="protein sequence ID" value="MQS04907.1"/>
    <property type="molecule type" value="Genomic_DNA"/>
</dbReference>
<dbReference type="EMBL" id="JABJWZ010000366">
    <property type="protein sequence ID" value="MBB1256463.1"/>
    <property type="molecule type" value="Genomic_DNA"/>
</dbReference>
<gene>
    <name evidence="3" type="ORF">FNX44_024220</name>
    <name evidence="1" type="ORF">H3146_24360</name>
    <name evidence="2" type="ORF">H3147_26035</name>
</gene>
<evidence type="ECO:0000313" key="4">
    <source>
        <dbReference type="Proteomes" id="UP000320857"/>
    </source>
</evidence>
<dbReference type="Proteomes" id="UP000525686">
    <property type="component" value="Unassembled WGS sequence"/>
</dbReference>
<name>A0A5P0YZB3_9ACTN</name>